<dbReference type="Pfam" id="PF07755">
    <property type="entry name" value="DUF1611"/>
    <property type="match status" value="1"/>
</dbReference>
<evidence type="ECO:0000259" key="2">
    <source>
        <dbReference type="Pfam" id="PF17396"/>
    </source>
</evidence>
<gene>
    <name evidence="3" type="ORF">FHS49_000754</name>
</gene>
<accession>A0A7W9AFR5</accession>
<dbReference type="SUPFAM" id="SSF52540">
    <property type="entry name" value="P-loop containing nucleoside triphosphate hydrolases"/>
    <property type="match status" value="1"/>
</dbReference>
<dbReference type="Proteomes" id="UP000549617">
    <property type="component" value="Unassembled WGS sequence"/>
</dbReference>
<dbReference type="InterPro" id="IPR011669">
    <property type="entry name" value="DgcN-like"/>
</dbReference>
<keyword evidence="4" id="KW-1185">Reference proteome</keyword>
<dbReference type="InterPro" id="IPR027417">
    <property type="entry name" value="P-loop_NTPase"/>
</dbReference>
<feature type="domain" description="D-glutamate N-acetyltransferase-like N-terminal" evidence="2">
    <location>
        <begin position="54"/>
        <end position="131"/>
    </location>
</feature>
<dbReference type="RefSeq" id="WP_343052886.1">
    <property type="nucleotide sequence ID" value="NZ_JACIJC010000001.1"/>
</dbReference>
<evidence type="ECO:0000259" key="1">
    <source>
        <dbReference type="Pfam" id="PF07755"/>
    </source>
</evidence>
<dbReference type="AlphaFoldDB" id="A0A7W9AFR5"/>
<dbReference type="EMBL" id="JACIJC010000001">
    <property type="protein sequence ID" value="MBB5684763.1"/>
    <property type="molecule type" value="Genomic_DNA"/>
</dbReference>
<dbReference type="PANTHER" id="PTHR40690">
    <property type="entry name" value="GLL3100 PROTEIN"/>
    <property type="match status" value="1"/>
</dbReference>
<name>A0A7W9AFR5_9SPHN</name>
<sequence length="349" mass="37178">MTQIHYPALDIPRPYGLFIADIRDRLDAKTALGLLEWRPDWCAAQFRFSNDHLDLGLPDLDFAAAAAAGIKTVVVGGAPFGGRLPPEWIAALAEALRAGLNVASGLHDRLHDNELLRKLAAEHGGQLFDIRGSRGLTLPVATGRRRRGKRVLTVGLDCAIGKKFTALMLERQMIARGINATFRASGQTGILISGGGIAIDSVVADFIAGAAELLSPDNVPDHWDVIEGQGSLFHPAYAGVSLGLLHGSQPDAIILCHEAARMHVDGYPDFPLVDIQTGIAQHLELARLTNPDVRCAGISLQLSQLPKADHAAALAAMEDRTGLPCVDPAITGTDRLIDFLLADSGSQRG</sequence>
<dbReference type="Pfam" id="PF17396">
    <property type="entry name" value="DUF1611_N"/>
    <property type="match status" value="1"/>
</dbReference>
<comment type="caution">
    <text evidence="3">The sequence shown here is derived from an EMBL/GenBank/DDBJ whole genome shotgun (WGS) entry which is preliminary data.</text>
</comment>
<dbReference type="PANTHER" id="PTHR40690:SF1">
    <property type="entry name" value="DUF1611 DOMAIN-CONTAINING PROTEIN"/>
    <property type="match status" value="1"/>
</dbReference>
<reference evidence="3 4" key="1">
    <citation type="submission" date="2020-08" db="EMBL/GenBank/DDBJ databases">
        <title>Genomic Encyclopedia of Type Strains, Phase IV (KMG-IV): sequencing the most valuable type-strain genomes for metagenomic binning, comparative biology and taxonomic classification.</title>
        <authorList>
            <person name="Goeker M."/>
        </authorList>
    </citation>
    <scope>NUCLEOTIDE SEQUENCE [LARGE SCALE GENOMIC DNA]</scope>
    <source>
        <strain evidence="3 4">DSM 25079</strain>
    </source>
</reference>
<dbReference type="InterPro" id="IPR035086">
    <property type="entry name" value="DgcN-like_C"/>
</dbReference>
<protein>
    <submittedName>
        <fullName evidence="3">Putative NAD-dependent epimerase/dehydratase family protein</fullName>
    </submittedName>
</protein>
<dbReference type="Gene3D" id="3.40.50.300">
    <property type="entry name" value="P-loop containing nucleotide triphosphate hydrolases"/>
    <property type="match status" value="1"/>
</dbReference>
<organism evidence="3 4">
    <name type="scientific">Sphingobium boeckii</name>
    <dbReference type="NCBI Taxonomy" id="1082345"/>
    <lineage>
        <taxon>Bacteria</taxon>
        <taxon>Pseudomonadati</taxon>
        <taxon>Pseudomonadota</taxon>
        <taxon>Alphaproteobacteria</taxon>
        <taxon>Sphingomonadales</taxon>
        <taxon>Sphingomonadaceae</taxon>
        <taxon>Sphingobium</taxon>
    </lineage>
</organism>
<proteinExistence type="predicted"/>
<feature type="domain" description="D-glutamate N-acetyltransferase-like C-terminal" evidence="1">
    <location>
        <begin position="140"/>
        <end position="336"/>
    </location>
</feature>
<dbReference type="Gene3D" id="3.40.50.720">
    <property type="entry name" value="NAD(P)-binding Rossmann-like Domain"/>
    <property type="match status" value="1"/>
</dbReference>
<dbReference type="PIRSF" id="PIRSF026760">
    <property type="entry name" value="UCP026760"/>
    <property type="match status" value="1"/>
</dbReference>
<evidence type="ECO:0000313" key="4">
    <source>
        <dbReference type="Proteomes" id="UP000549617"/>
    </source>
</evidence>
<evidence type="ECO:0000313" key="3">
    <source>
        <dbReference type="EMBL" id="MBB5684763.1"/>
    </source>
</evidence>
<dbReference type="InterPro" id="IPR035402">
    <property type="entry name" value="DgcN-like_N"/>
</dbReference>